<gene>
    <name evidence="2" type="ORF">M2A_0120</name>
</gene>
<feature type="coiled-coil region" evidence="1">
    <location>
        <begin position="18"/>
        <end position="67"/>
    </location>
</feature>
<accession>A0A081B6F3</accession>
<dbReference type="Pfam" id="PF07352">
    <property type="entry name" value="Phage_Mu_Gam"/>
    <property type="match status" value="1"/>
</dbReference>
<dbReference type="eggNOG" id="ENOG5032RTI">
    <property type="taxonomic scope" value="Bacteria"/>
</dbReference>
<dbReference type="SUPFAM" id="SSF161266">
    <property type="entry name" value="Gam-like"/>
    <property type="match status" value="1"/>
</dbReference>
<evidence type="ECO:0000313" key="3">
    <source>
        <dbReference type="Proteomes" id="UP000028702"/>
    </source>
</evidence>
<name>A0A081B6F3_9HYPH</name>
<dbReference type="GO" id="GO:0042262">
    <property type="term" value="P:DNA protection"/>
    <property type="evidence" value="ECO:0007669"/>
    <property type="project" value="InterPro"/>
</dbReference>
<comment type="caution">
    <text evidence="2">The sequence shown here is derived from an EMBL/GenBank/DDBJ whole genome shotgun (WGS) entry which is preliminary data.</text>
</comment>
<dbReference type="STRING" id="1333998.M2A_0120"/>
<dbReference type="AlphaFoldDB" id="A0A081B6F3"/>
<dbReference type="GO" id="GO:0003690">
    <property type="term" value="F:double-stranded DNA binding"/>
    <property type="evidence" value="ECO:0007669"/>
    <property type="project" value="InterPro"/>
</dbReference>
<dbReference type="Proteomes" id="UP000028702">
    <property type="component" value="Unassembled WGS sequence"/>
</dbReference>
<evidence type="ECO:0000313" key="2">
    <source>
        <dbReference type="EMBL" id="GAK43621.1"/>
    </source>
</evidence>
<organism evidence="2 3">
    <name type="scientific">Tepidicaulis marinus</name>
    <dbReference type="NCBI Taxonomy" id="1333998"/>
    <lineage>
        <taxon>Bacteria</taxon>
        <taxon>Pseudomonadati</taxon>
        <taxon>Pseudomonadota</taxon>
        <taxon>Alphaproteobacteria</taxon>
        <taxon>Hyphomicrobiales</taxon>
        <taxon>Parvibaculaceae</taxon>
        <taxon>Tepidicaulis</taxon>
    </lineage>
</organism>
<sequence length="178" mass="19363">MSDFSEIECLTKAYADARSELGDAVAELEAEMTGLKRRRLRRIRNLAEKAANAHAELQATIDESRALFKKPKTRILHGIKVGIMKEKGKLKFDAGMVVKLIKRHMPEKADALINVTEKPQKTALSGLTATDLKKLGVTVIGGGEAVVIKPADSEIDKLVDALLDKEVAAGEVQDNECA</sequence>
<evidence type="ECO:0000256" key="1">
    <source>
        <dbReference type="SAM" id="Coils"/>
    </source>
</evidence>
<keyword evidence="3" id="KW-1185">Reference proteome</keyword>
<protein>
    <submittedName>
        <fullName evidence="2">Conserved protein</fullName>
    </submittedName>
</protein>
<dbReference type="RefSeq" id="WP_045441699.1">
    <property type="nucleotide sequence ID" value="NZ_BBIO01000001.1"/>
</dbReference>
<reference evidence="2 3" key="1">
    <citation type="submission" date="2014-07" db="EMBL/GenBank/DDBJ databases">
        <title>Tepidicaulis marinum gen. nov., sp. nov., a novel marine bacterium denitrifying nitrate to nitrous oxide strictly under microaerobic conditions.</title>
        <authorList>
            <person name="Takeuchi M."/>
            <person name="Yamagishi T."/>
            <person name="Kamagata Y."/>
            <person name="Oshima K."/>
            <person name="Hattori M."/>
            <person name="Katayama T."/>
            <person name="Hanada S."/>
            <person name="Tamaki H."/>
            <person name="Marumo K."/>
            <person name="Maeda H."/>
            <person name="Nedachi M."/>
            <person name="Iwasaki W."/>
            <person name="Suwa Y."/>
            <person name="Sakata S."/>
        </authorList>
    </citation>
    <scope>NUCLEOTIDE SEQUENCE [LARGE SCALE GENOMIC DNA]</scope>
    <source>
        <strain evidence="2 3">MA2</strain>
    </source>
</reference>
<dbReference type="InterPro" id="IPR009951">
    <property type="entry name" value="Host-nuc_inhib_Gam"/>
</dbReference>
<proteinExistence type="predicted"/>
<dbReference type="EMBL" id="BBIO01000001">
    <property type="protein sequence ID" value="GAK43621.1"/>
    <property type="molecule type" value="Genomic_DNA"/>
</dbReference>
<keyword evidence="1" id="KW-0175">Coiled coil</keyword>